<keyword evidence="1" id="KW-0472">Membrane</keyword>
<feature type="transmembrane region" description="Helical" evidence="1">
    <location>
        <begin position="197"/>
        <end position="217"/>
    </location>
</feature>
<feature type="domain" description="Predicted membrane protein YciQ-like C-terminal" evidence="2">
    <location>
        <begin position="51"/>
        <end position="273"/>
    </location>
</feature>
<dbReference type="EMBL" id="JACHIN010000005">
    <property type="protein sequence ID" value="MBB5078795.1"/>
    <property type="molecule type" value="Genomic_DNA"/>
</dbReference>
<feature type="transmembrane region" description="Helical" evidence="1">
    <location>
        <begin position="164"/>
        <end position="185"/>
    </location>
</feature>
<keyword evidence="4" id="KW-1185">Reference proteome</keyword>
<evidence type="ECO:0000259" key="2">
    <source>
        <dbReference type="Pfam" id="PF20990"/>
    </source>
</evidence>
<sequence>MPGKDELVTLTPALAIAAAVLTLLWSLQVIWRIRAAKGPRVGRGVAAPEFEGLSPAVVDLITENGTLTHEAAAATVLDLAARGHAGIEEVGPNLCLVRLRRDRARDGLKPYEMMVLDHLTTLGGTGVVATEAIAEGSRDLGRWQDEFEKSVIAEARTLGLTGKAGGPGTGMSITGLLAALLWGVLADLTLMPRPVGALTPHILLIGLVATTAFDKRLGGERLTRRGRAAAGHWLGVRAHLRGIAHVDSLPSAAVTIWGRQLAYAAAFGLTRAALASLPVLLPRDQEHAWSDHGGLWHRVRVTYPGQSKVITGLLLFLIFCVWVGSALGVSIWYGLRTLAPDDPAPFVISMIMIAGGGLVAVVFMLIVVLPIGLVTRAVWKSRARNAKPRRTLEGRVIRLHAADITGQLHYLAIDHGPRRVRAIRALASQLTGVADGDLVRARVTGAGYLASIEVLEHHDAADVRELDNGRPPV</sequence>
<reference evidence="3 4" key="1">
    <citation type="submission" date="2020-08" db="EMBL/GenBank/DDBJ databases">
        <title>Genomic Encyclopedia of Type Strains, Phase IV (KMG-IV): sequencing the most valuable type-strain genomes for metagenomic binning, comparative biology and taxonomic classification.</title>
        <authorList>
            <person name="Goeker M."/>
        </authorList>
    </citation>
    <scope>NUCLEOTIDE SEQUENCE [LARGE SCALE GENOMIC DNA]</scope>
    <source>
        <strain evidence="3 4">DSM 45385</strain>
    </source>
</reference>
<proteinExistence type="predicted"/>
<feature type="transmembrane region" description="Helical" evidence="1">
    <location>
        <begin position="346"/>
        <end position="379"/>
    </location>
</feature>
<keyword evidence="1" id="KW-0812">Transmembrane</keyword>
<dbReference type="AlphaFoldDB" id="A0A7W8A3C9"/>
<evidence type="ECO:0000313" key="3">
    <source>
        <dbReference type="EMBL" id="MBB5078795.1"/>
    </source>
</evidence>
<accession>A0A7W8A3C9</accession>
<dbReference type="Proteomes" id="UP000568380">
    <property type="component" value="Unassembled WGS sequence"/>
</dbReference>
<evidence type="ECO:0000313" key="4">
    <source>
        <dbReference type="Proteomes" id="UP000568380"/>
    </source>
</evidence>
<name>A0A7W8A3C9_9ACTN</name>
<dbReference type="Pfam" id="PF20990">
    <property type="entry name" value="DUF2207_C"/>
    <property type="match status" value="1"/>
</dbReference>
<dbReference type="RefSeq" id="WP_184963818.1">
    <property type="nucleotide sequence ID" value="NZ_JACHIN010000005.1"/>
</dbReference>
<feature type="transmembrane region" description="Helical" evidence="1">
    <location>
        <begin position="12"/>
        <end position="31"/>
    </location>
</feature>
<feature type="transmembrane region" description="Helical" evidence="1">
    <location>
        <begin position="313"/>
        <end position="334"/>
    </location>
</feature>
<protein>
    <recommendedName>
        <fullName evidence="2">Predicted membrane protein YciQ-like C-terminal domain-containing protein</fullName>
    </recommendedName>
</protein>
<comment type="caution">
    <text evidence="3">The sequence shown here is derived from an EMBL/GenBank/DDBJ whole genome shotgun (WGS) entry which is preliminary data.</text>
</comment>
<gene>
    <name evidence="3" type="ORF">HNR40_004281</name>
</gene>
<keyword evidence="1" id="KW-1133">Transmembrane helix</keyword>
<organism evidence="3 4">
    <name type="scientific">Nonomuraea endophytica</name>
    <dbReference type="NCBI Taxonomy" id="714136"/>
    <lineage>
        <taxon>Bacteria</taxon>
        <taxon>Bacillati</taxon>
        <taxon>Actinomycetota</taxon>
        <taxon>Actinomycetes</taxon>
        <taxon>Streptosporangiales</taxon>
        <taxon>Streptosporangiaceae</taxon>
        <taxon>Nonomuraea</taxon>
    </lineage>
</organism>
<dbReference type="InterPro" id="IPR048389">
    <property type="entry name" value="YciQ-like_C"/>
</dbReference>
<evidence type="ECO:0000256" key="1">
    <source>
        <dbReference type="SAM" id="Phobius"/>
    </source>
</evidence>